<dbReference type="InterPro" id="IPR050769">
    <property type="entry name" value="NAT_camello-type"/>
</dbReference>
<organism evidence="3 4">
    <name type="scientific">Lawsonella clevelandensis</name>
    <dbReference type="NCBI Taxonomy" id="1528099"/>
    <lineage>
        <taxon>Bacteria</taxon>
        <taxon>Bacillati</taxon>
        <taxon>Actinomycetota</taxon>
        <taxon>Actinomycetes</taxon>
        <taxon>Mycobacteriales</taxon>
        <taxon>Lawsonellaceae</taxon>
        <taxon>Lawsonella</taxon>
    </lineage>
</organism>
<protein>
    <submittedName>
        <fullName evidence="3">GNAT family N-acetyltransferase</fullName>
    </submittedName>
</protein>
<reference evidence="3 4" key="1">
    <citation type="submission" date="2017-08" db="EMBL/GenBank/DDBJ databases">
        <title>Infants hospitalized years apart are colonized by the same room-sourced microbial strains.</title>
        <authorList>
            <person name="Brooks B."/>
            <person name="Olm M.R."/>
            <person name="Firek B.A."/>
            <person name="Baker R."/>
            <person name="Thomas B.C."/>
            <person name="Morowitz M.J."/>
            <person name="Banfield J.F."/>
        </authorList>
    </citation>
    <scope>NUCLEOTIDE SEQUENCE [LARGE SCALE GENOMIC DNA]</scope>
    <source>
        <strain evidence="3">S2_006_000_R1_57</strain>
    </source>
</reference>
<feature type="domain" description="N-acetyltransferase" evidence="2">
    <location>
        <begin position="13"/>
        <end position="171"/>
    </location>
</feature>
<gene>
    <name evidence="3" type="ORF">DI579_00910</name>
</gene>
<evidence type="ECO:0000259" key="2">
    <source>
        <dbReference type="PROSITE" id="PS51186"/>
    </source>
</evidence>
<dbReference type="RefSeq" id="WP_290595458.1">
    <property type="nucleotide sequence ID" value="NZ_CAKZIO010000003.1"/>
</dbReference>
<accession>A0A2W5IDB3</accession>
<dbReference type="SUPFAM" id="SSF55729">
    <property type="entry name" value="Acyl-CoA N-acyltransferases (Nat)"/>
    <property type="match status" value="1"/>
</dbReference>
<dbReference type="AlphaFoldDB" id="A0A2W5IDB3"/>
<dbReference type="EMBL" id="QFOZ01000001">
    <property type="protein sequence ID" value="PZP89760.1"/>
    <property type="molecule type" value="Genomic_DNA"/>
</dbReference>
<evidence type="ECO:0000313" key="3">
    <source>
        <dbReference type="EMBL" id="PZP89760.1"/>
    </source>
</evidence>
<dbReference type="PANTHER" id="PTHR13947:SF37">
    <property type="entry name" value="LD18367P"/>
    <property type="match status" value="1"/>
</dbReference>
<sequence length="178" mass="19782">MSDKNRTGSTTGFTIRPMREEDLQIVGEMTATTFTPYEDPNSPYLDILRDVTPRFQNADANFVAVDDVTDQILGAVTLAAGGNPWASIAQEGEIELRTLAVDEAAQGRGIGSTLVRTCQEYAVQNGFHTVVLSTRENMVPAHRVYERMGFQLERSRFWSPVPGLIVRCYVWPVPTATR</sequence>
<dbReference type="PANTHER" id="PTHR13947">
    <property type="entry name" value="GNAT FAMILY N-ACETYLTRANSFERASE"/>
    <property type="match status" value="1"/>
</dbReference>
<dbReference type="CDD" id="cd04301">
    <property type="entry name" value="NAT_SF"/>
    <property type="match status" value="1"/>
</dbReference>
<dbReference type="InterPro" id="IPR016181">
    <property type="entry name" value="Acyl_CoA_acyltransferase"/>
</dbReference>
<name>A0A2W5IDB3_9ACTN</name>
<keyword evidence="1 3" id="KW-0808">Transferase</keyword>
<evidence type="ECO:0000256" key="1">
    <source>
        <dbReference type="ARBA" id="ARBA00022679"/>
    </source>
</evidence>
<dbReference type="Pfam" id="PF00583">
    <property type="entry name" value="Acetyltransf_1"/>
    <property type="match status" value="1"/>
</dbReference>
<dbReference type="Gene3D" id="3.40.630.30">
    <property type="match status" value="1"/>
</dbReference>
<proteinExistence type="predicted"/>
<evidence type="ECO:0000313" key="4">
    <source>
        <dbReference type="Proteomes" id="UP000248606"/>
    </source>
</evidence>
<dbReference type="GO" id="GO:0008080">
    <property type="term" value="F:N-acetyltransferase activity"/>
    <property type="evidence" value="ECO:0007669"/>
    <property type="project" value="InterPro"/>
</dbReference>
<dbReference type="InterPro" id="IPR000182">
    <property type="entry name" value="GNAT_dom"/>
</dbReference>
<comment type="caution">
    <text evidence="3">The sequence shown here is derived from an EMBL/GenBank/DDBJ whole genome shotgun (WGS) entry which is preliminary data.</text>
</comment>
<dbReference type="Proteomes" id="UP000248606">
    <property type="component" value="Unassembled WGS sequence"/>
</dbReference>
<dbReference type="PROSITE" id="PS51186">
    <property type="entry name" value="GNAT"/>
    <property type="match status" value="1"/>
</dbReference>